<accession>A0A409YFY1</accession>
<feature type="non-terminal residue" evidence="2">
    <location>
        <position position="248"/>
    </location>
</feature>
<evidence type="ECO:0000256" key="1">
    <source>
        <dbReference type="SAM" id="MobiDB-lite"/>
    </source>
</evidence>
<organism evidence="2 3">
    <name type="scientific">Gymnopilus dilepis</name>
    <dbReference type="NCBI Taxonomy" id="231916"/>
    <lineage>
        <taxon>Eukaryota</taxon>
        <taxon>Fungi</taxon>
        <taxon>Dikarya</taxon>
        <taxon>Basidiomycota</taxon>
        <taxon>Agaricomycotina</taxon>
        <taxon>Agaricomycetes</taxon>
        <taxon>Agaricomycetidae</taxon>
        <taxon>Agaricales</taxon>
        <taxon>Agaricineae</taxon>
        <taxon>Hymenogastraceae</taxon>
        <taxon>Gymnopilus</taxon>
    </lineage>
</organism>
<gene>
    <name evidence="2" type="ORF">CVT26_008409</name>
</gene>
<dbReference type="OrthoDB" id="3127336at2759"/>
<sequence length="248" mass="26842">MITILLSFQQPHPPSPSRSRASRRWVISPLRSSARPLRPPSPPSCPIFAWEGEQEVGLDPGPPTLSRQRRAHLPRIEERAGGGYSAIWCPVAVVAAAVAAALTSWLVTKPRELRAVGVMPGCPPAPSSFVRTSGVVAGAVAPRYHQRTPSTSPQCRPLAICEFRTPHVPHLQDESDMGALDGAAAMRVHGRILLCLRMQAGGVIVSPAWRRPRGANRLARSQDVEPTDGLQRRRPSHHLITPSPTPAT</sequence>
<dbReference type="AlphaFoldDB" id="A0A409YFY1"/>
<evidence type="ECO:0000313" key="3">
    <source>
        <dbReference type="Proteomes" id="UP000284706"/>
    </source>
</evidence>
<dbReference type="InParanoid" id="A0A409YFY1"/>
<dbReference type="EMBL" id="NHYE01000890">
    <property type="protein sequence ID" value="PPR01898.1"/>
    <property type="molecule type" value="Genomic_DNA"/>
</dbReference>
<proteinExistence type="predicted"/>
<name>A0A409YFY1_9AGAR</name>
<protein>
    <submittedName>
        <fullName evidence="2">Uncharacterized protein</fullName>
    </submittedName>
</protein>
<keyword evidence="3" id="KW-1185">Reference proteome</keyword>
<comment type="caution">
    <text evidence="2">The sequence shown here is derived from an EMBL/GenBank/DDBJ whole genome shotgun (WGS) entry which is preliminary data.</text>
</comment>
<evidence type="ECO:0000313" key="2">
    <source>
        <dbReference type="EMBL" id="PPR01898.1"/>
    </source>
</evidence>
<reference evidence="2 3" key="1">
    <citation type="journal article" date="2018" name="Evol. Lett.">
        <title>Horizontal gene cluster transfer increased hallucinogenic mushroom diversity.</title>
        <authorList>
            <person name="Reynolds H.T."/>
            <person name="Vijayakumar V."/>
            <person name="Gluck-Thaler E."/>
            <person name="Korotkin H.B."/>
            <person name="Matheny P.B."/>
            <person name="Slot J.C."/>
        </authorList>
    </citation>
    <scope>NUCLEOTIDE SEQUENCE [LARGE SCALE GENOMIC DNA]</scope>
    <source>
        <strain evidence="2 3">SRW20</strain>
    </source>
</reference>
<feature type="region of interest" description="Disordered" evidence="1">
    <location>
        <begin position="215"/>
        <end position="248"/>
    </location>
</feature>
<dbReference type="Proteomes" id="UP000284706">
    <property type="component" value="Unassembled WGS sequence"/>
</dbReference>